<dbReference type="AlphaFoldDB" id="A0A4Y2US55"/>
<gene>
    <name evidence="1" type="ORF">AVEN_22658_1</name>
</gene>
<accession>A0A4Y2US55</accession>
<dbReference type="EMBL" id="BGPR01039102">
    <property type="protein sequence ID" value="GBO15031.1"/>
    <property type="molecule type" value="Genomic_DNA"/>
</dbReference>
<protein>
    <submittedName>
        <fullName evidence="1">Uncharacterized protein</fullName>
    </submittedName>
</protein>
<dbReference type="Proteomes" id="UP000499080">
    <property type="component" value="Unassembled WGS sequence"/>
</dbReference>
<evidence type="ECO:0000313" key="2">
    <source>
        <dbReference type="Proteomes" id="UP000499080"/>
    </source>
</evidence>
<proteinExistence type="predicted"/>
<keyword evidence="2" id="KW-1185">Reference proteome</keyword>
<name>A0A4Y2US55_ARAVE</name>
<reference evidence="1 2" key="1">
    <citation type="journal article" date="2019" name="Sci. Rep.">
        <title>Orb-weaving spider Araneus ventricosus genome elucidates the spidroin gene catalogue.</title>
        <authorList>
            <person name="Kono N."/>
            <person name="Nakamura H."/>
            <person name="Ohtoshi R."/>
            <person name="Moran D.A.P."/>
            <person name="Shinohara A."/>
            <person name="Yoshida Y."/>
            <person name="Fujiwara M."/>
            <person name="Mori M."/>
            <person name="Tomita M."/>
            <person name="Arakawa K."/>
        </authorList>
    </citation>
    <scope>NUCLEOTIDE SEQUENCE [LARGE SCALE GENOMIC DNA]</scope>
</reference>
<evidence type="ECO:0000313" key="1">
    <source>
        <dbReference type="EMBL" id="GBO15031.1"/>
    </source>
</evidence>
<sequence>MRFLPTCTHSTNRIWIALSYVASIQANREYDALPSRIVHTHEEHRYALPSTCTIQLNRGTWNSHLVNDLRFLRVPSITGMLQVLSSRIFSGD</sequence>
<comment type="caution">
    <text evidence="1">The sequence shown here is derived from an EMBL/GenBank/DDBJ whole genome shotgun (WGS) entry which is preliminary data.</text>
</comment>
<organism evidence="1 2">
    <name type="scientific">Araneus ventricosus</name>
    <name type="common">Orbweaver spider</name>
    <name type="synonym">Epeira ventricosa</name>
    <dbReference type="NCBI Taxonomy" id="182803"/>
    <lineage>
        <taxon>Eukaryota</taxon>
        <taxon>Metazoa</taxon>
        <taxon>Ecdysozoa</taxon>
        <taxon>Arthropoda</taxon>
        <taxon>Chelicerata</taxon>
        <taxon>Arachnida</taxon>
        <taxon>Araneae</taxon>
        <taxon>Araneomorphae</taxon>
        <taxon>Entelegynae</taxon>
        <taxon>Araneoidea</taxon>
        <taxon>Araneidae</taxon>
        <taxon>Araneus</taxon>
    </lineage>
</organism>